<dbReference type="Proteomes" id="UP000235162">
    <property type="component" value="Unassembled WGS sequence"/>
</dbReference>
<accession>A0AAP8MHM2</accession>
<feature type="transmembrane region" description="Helical" evidence="1">
    <location>
        <begin position="21"/>
        <end position="39"/>
    </location>
</feature>
<proteinExistence type="predicted"/>
<comment type="caution">
    <text evidence="3">The sequence shown here is derived from an EMBL/GenBank/DDBJ whole genome shotgun (WGS) entry which is preliminary data.</text>
</comment>
<evidence type="ECO:0000313" key="3">
    <source>
        <dbReference type="EMBL" id="PLW88015.1"/>
    </source>
</evidence>
<keyword evidence="4" id="KW-1185">Reference proteome</keyword>
<keyword evidence="1" id="KW-0812">Transmembrane</keyword>
<name>A0AAP8MHM2_9GAMM</name>
<keyword evidence="1" id="KW-0472">Membrane</keyword>
<evidence type="ECO:0000313" key="4">
    <source>
        <dbReference type="Proteomes" id="UP000235162"/>
    </source>
</evidence>
<dbReference type="KEGG" id="hja:BST95_12680"/>
<dbReference type="RefSeq" id="WP_084199910.1">
    <property type="nucleotide sequence ID" value="NZ_BMYL01000005.1"/>
</dbReference>
<reference evidence="3 4" key="1">
    <citation type="submission" date="2018-01" db="EMBL/GenBank/DDBJ databases">
        <title>The draft genome sequence of Halioglobus japonicus S1-36.</title>
        <authorList>
            <person name="Du Z.-J."/>
            <person name="Shi M.-J."/>
        </authorList>
    </citation>
    <scope>NUCLEOTIDE SEQUENCE [LARGE SCALE GENOMIC DNA]</scope>
    <source>
        <strain evidence="3 4">S1-36</strain>
    </source>
</reference>
<dbReference type="InterPro" id="IPR014833">
    <property type="entry name" value="TnsA_N"/>
</dbReference>
<organism evidence="3 4">
    <name type="scientific">Halioglobus japonicus</name>
    <dbReference type="NCBI Taxonomy" id="930805"/>
    <lineage>
        <taxon>Bacteria</taxon>
        <taxon>Pseudomonadati</taxon>
        <taxon>Pseudomonadota</taxon>
        <taxon>Gammaproteobacteria</taxon>
        <taxon>Cellvibrionales</taxon>
        <taxon>Halieaceae</taxon>
        <taxon>Halioglobus</taxon>
    </lineage>
</organism>
<feature type="domain" description="TnsA endonuclease N-terminal" evidence="2">
    <location>
        <begin position="50"/>
        <end position="120"/>
    </location>
</feature>
<dbReference type="EMBL" id="PKUR01000001">
    <property type="protein sequence ID" value="PLW88015.1"/>
    <property type="molecule type" value="Genomic_DNA"/>
</dbReference>
<keyword evidence="1" id="KW-1133">Transmembrane helix</keyword>
<evidence type="ECO:0000259" key="2">
    <source>
        <dbReference type="Pfam" id="PF08722"/>
    </source>
</evidence>
<sequence>MIFRKQHLARLIRTEKRQKPLFIHFSLTMTTLILSESYLEYWGNVLLDLDPQVIDLATQPFSIRYRFKGRWRIYTPDTLVRMRDGRLYLIEFKYIEEYENDPELRAKINCLREIFKRRGYTDLLLLTEREICEEPRLENSLCLHRHATSNEPGPKDVRTLHRLMGDQAISIGKLLRYASKGAFYRDALWYLMGRNIIEVDRTEPITPQTRVRWSPDHGI</sequence>
<dbReference type="AlphaFoldDB" id="A0AAP8MHM2"/>
<dbReference type="Pfam" id="PF08722">
    <property type="entry name" value="Tn7_TnsA-like_N"/>
    <property type="match status" value="1"/>
</dbReference>
<protein>
    <recommendedName>
        <fullName evidence="2">TnsA endonuclease N-terminal domain-containing protein</fullName>
    </recommendedName>
</protein>
<evidence type="ECO:0000256" key="1">
    <source>
        <dbReference type="SAM" id="Phobius"/>
    </source>
</evidence>
<gene>
    <name evidence="3" type="ORF">C0029_05505</name>
</gene>